<dbReference type="RefSeq" id="WP_108357929.1">
    <property type="nucleotide sequence ID" value="NZ_NESP01000001.1"/>
</dbReference>
<evidence type="ECO:0000313" key="1">
    <source>
        <dbReference type="EMBL" id="PUE58686.1"/>
    </source>
</evidence>
<evidence type="ECO:0000313" key="2">
    <source>
        <dbReference type="Proteomes" id="UP000251341"/>
    </source>
</evidence>
<comment type="caution">
    <text evidence="1">The sequence shown here is derived from an EMBL/GenBank/DDBJ whole genome shotgun (WGS) entry which is preliminary data.</text>
</comment>
<protein>
    <submittedName>
        <fullName evidence="1">Uncharacterized protein</fullName>
    </submittedName>
</protein>
<gene>
    <name evidence="1" type="ORF">B9Z44_03165</name>
</gene>
<dbReference type="Proteomes" id="UP000251341">
    <property type="component" value="Unassembled WGS sequence"/>
</dbReference>
<name>A0A315ELA9_9BURK</name>
<dbReference type="EMBL" id="NESP01000001">
    <property type="protein sequence ID" value="PUE58686.1"/>
    <property type="molecule type" value="Genomic_DNA"/>
</dbReference>
<dbReference type="AlphaFoldDB" id="A0A315ELA9"/>
<accession>A0A315ELA9</accession>
<keyword evidence="2" id="KW-1185">Reference proteome</keyword>
<organism evidence="1 2">
    <name type="scientific">Limnohabitans curvus</name>
    <dbReference type="NCBI Taxonomy" id="323423"/>
    <lineage>
        <taxon>Bacteria</taxon>
        <taxon>Pseudomonadati</taxon>
        <taxon>Pseudomonadota</taxon>
        <taxon>Betaproteobacteria</taxon>
        <taxon>Burkholderiales</taxon>
        <taxon>Comamonadaceae</taxon>
        <taxon>Limnohabitans</taxon>
    </lineage>
</organism>
<proteinExistence type="predicted"/>
<sequence length="127" mass="14477">MSSVPFLNTPEALRQLASQPHNPCQCSLQHCAGWESVNDTAWPAQQMTLVATLRDPDVYEPTFEEQHPNGTRYESADAPVALKFFPYNRCDVNACSKCQQHVLRYTEFGGYYVDHRARRLNAELITD</sequence>
<reference evidence="1 2" key="1">
    <citation type="submission" date="2017-04" db="EMBL/GenBank/DDBJ databases">
        <title>Unexpected and diverse lifestyles within the genus Limnohabitans.</title>
        <authorList>
            <person name="Kasalicky V."/>
            <person name="Mehrshad M."/>
            <person name="Andrei S.-A."/>
            <person name="Salcher M."/>
            <person name="Kratochvilova H."/>
            <person name="Simek K."/>
            <person name="Ghai R."/>
        </authorList>
    </citation>
    <scope>NUCLEOTIDE SEQUENCE [LARGE SCALE GENOMIC DNA]</scope>
    <source>
        <strain evidence="1 2">MWH-C5</strain>
    </source>
</reference>